<evidence type="ECO:0000256" key="1">
    <source>
        <dbReference type="ARBA" id="ARBA00004370"/>
    </source>
</evidence>
<feature type="domain" description="HAMP" evidence="8">
    <location>
        <begin position="199"/>
        <end position="251"/>
    </location>
</feature>
<keyword evidence="10" id="KW-1185">Reference proteome</keyword>
<dbReference type="Proteomes" id="UP001251857">
    <property type="component" value="Unassembled WGS sequence"/>
</dbReference>
<dbReference type="PANTHER" id="PTHR24421:SF58">
    <property type="entry name" value="SIGNAL TRANSDUCTION HISTIDINE-PROTEIN KINASE_PHOSPHATASE UHPB"/>
    <property type="match status" value="1"/>
</dbReference>
<keyword evidence="5" id="KW-0902">Two-component regulatory system</keyword>
<evidence type="ECO:0000256" key="6">
    <source>
        <dbReference type="SAM" id="MobiDB-lite"/>
    </source>
</evidence>
<feature type="transmembrane region" description="Helical" evidence="7">
    <location>
        <begin position="182"/>
        <end position="205"/>
    </location>
</feature>
<reference evidence="9 10" key="1">
    <citation type="submission" date="2023-09" db="EMBL/GenBank/DDBJ databases">
        <authorList>
            <person name="Rey-Velasco X."/>
        </authorList>
    </citation>
    <scope>NUCLEOTIDE SEQUENCE [LARGE SCALE GENOMIC DNA]</scope>
    <source>
        <strain evidence="9 10">W335</strain>
    </source>
</reference>
<accession>A0ABU3BY72</accession>
<comment type="subcellular location">
    <subcellularLocation>
        <location evidence="1">Membrane</location>
    </subcellularLocation>
</comment>
<gene>
    <name evidence="9" type="ORF">RM532_04720</name>
</gene>
<name>A0ABU3BY72_9GAMM</name>
<dbReference type="SUPFAM" id="SSF55874">
    <property type="entry name" value="ATPase domain of HSP90 chaperone/DNA topoisomerase II/histidine kinase"/>
    <property type="match status" value="1"/>
</dbReference>
<dbReference type="InterPro" id="IPR003594">
    <property type="entry name" value="HATPase_dom"/>
</dbReference>
<dbReference type="Pfam" id="PF00672">
    <property type="entry name" value="HAMP"/>
    <property type="match status" value="1"/>
</dbReference>
<dbReference type="InterPro" id="IPR036890">
    <property type="entry name" value="HATPase_C_sf"/>
</dbReference>
<dbReference type="SMART" id="SM00304">
    <property type="entry name" value="HAMP"/>
    <property type="match status" value="1"/>
</dbReference>
<evidence type="ECO:0000313" key="10">
    <source>
        <dbReference type="Proteomes" id="UP001251857"/>
    </source>
</evidence>
<dbReference type="Gene3D" id="1.20.5.1930">
    <property type="match status" value="1"/>
</dbReference>
<organism evidence="9 10">
    <name type="scientific">Spectribacter hydrogenoxidans</name>
    <dbReference type="NCBI Taxonomy" id="3075608"/>
    <lineage>
        <taxon>Bacteria</taxon>
        <taxon>Pseudomonadati</taxon>
        <taxon>Pseudomonadota</taxon>
        <taxon>Gammaproteobacteria</taxon>
        <taxon>Salinisphaerales</taxon>
        <taxon>Salinisphaeraceae</taxon>
        <taxon>Spectribacter</taxon>
    </lineage>
</organism>
<dbReference type="EMBL" id="JAVRIB010000004">
    <property type="protein sequence ID" value="MDT0634253.1"/>
    <property type="molecule type" value="Genomic_DNA"/>
</dbReference>
<comment type="caution">
    <text evidence="9">The sequence shown here is derived from an EMBL/GenBank/DDBJ whole genome shotgun (WGS) entry which is preliminary data.</text>
</comment>
<evidence type="ECO:0000256" key="3">
    <source>
        <dbReference type="ARBA" id="ARBA00022679"/>
    </source>
</evidence>
<evidence type="ECO:0000313" key="9">
    <source>
        <dbReference type="EMBL" id="MDT0634253.1"/>
    </source>
</evidence>
<keyword evidence="7" id="KW-1133">Transmembrane helix</keyword>
<feature type="transmembrane region" description="Helical" evidence="7">
    <location>
        <begin position="35"/>
        <end position="57"/>
    </location>
</feature>
<dbReference type="Gene3D" id="3.30.565.10">
    <property type="entry name" value="Histidine kinase-like ATPase, C-terminal domain"/>
    <property type="match status" value="1"/>
</dbReference>
<proteinExistence type="predicted"/>
<dbReference type="PROSITE" id="PS50885">
    <property type="entry name" value="HAMP"/>
    <property type="match status" value="1"/>
</dbReference>
<dbReference type="CDD" id="cd06225">
    <property type="entry name" value="HAMP"/>
    <property type="match status" value="1"/>
</dbReference>
<keyword evidence="7" id="KW-0472">Membrane</keyword>
<dbReference type="InterPro" id="IPR011712">
    <property type="entry name" value="Sig_transdc_His_kin_sub3_dim/P"/>
</dbReference>
<keyword evidence="2" id="KW-0597">Phosphoprotein</keyword>
<keyword evidence="3" id="KW-0808">Transferase</keyword>
<dbReference type="GO" id="GO:0016301">
    <property type="term" value="F:kinase activity"/>
    <property type="evidence" value="ECO:0007669"/>
    <property type="project" value="UniProtKB-KW"/>
</dbReference>
<dbReference type="SMART" id="SM00387">
    <property type="entry name" value="HATPase_c"/>
    <property type="match status" value="1"/>
</dbReference>
<keyword evidence="4 9" id="KW-0418">Kinase</keyword>
<evidence type="ECO:0000256" key="2">
    <source>
        <dbReference type="ARBA" id="ARBA00022553"/>
    </source>
</evidence>
<dbReference type="InterPro" id="IPR050482">
    <property type="entry name" value="Sensor_HK_TwoCompSys"/>
</dbReference>
<evidence type="ECO:0000256" key="7">
    <source>
        <dbReference type="SAM" id="Phobius"/>
    </source>
</evidence>
<dbReference type="InterPro" id="IPR003660">
    <property type="entry name" value="HAMP_dom"/>
</dbReference>
<evidence type="ECO:0000256" key="5">
    <source>
        <dbReference type="ARBA" id="ARBA00023012"/>
    </source>
</evidence>
<dbReference type="RefSeq" id="WP_311652014.1">
    <property type="nucleotide sequence ID" value="NZ_JAVRIB010000004.1"/>
</dbReference>
<dbReference type="Pfam" id="PF07730">
    <property type="entry name" value="HisKA_3"/>
    <property type="match status" value="1"/>
</dbReference>
<feature type="region of interest" description="Disordered" evidence="6">
    <location>
        <begin position="1"/>
        <end position="25"/>
    </location>
</feature>
<protein>
    <submittedName>
        <fullName evidence="9">Histidine kinase</fullName>
    </submittedName>
</protein>
<evidence type="ECO:0000256" key="4">
    <source>
        <dbReference type="ARBA" id="ARBA00022777"/>
    </source>
</evidence>
<dbReference type="PANTHER" id="PTHR24421">
    <property type="entry name" value="NITRATE/NITRITE SENSOR PROTEIN NARX-RELATED"/>
    <property type="match status" value="1"/>
</dbReference>
<evidence type="ECO:0000259" key="8">
    <source>
        <dbReference type="PROSITE" id="PS50885"/>
    </source>
</evidence>
<sequence>MSPSPHDGAGPRVGDEPDAGPAPPVRRRRSLSLKLRLLAIVAGVLLLGVGAAVAVILQGARQATVEEIDANLLFSRDLLGFFVADTRHLLSREDVERLSRVFQDLRHVRVSVASAPGEWVVLNQPSGDAAPPAWFEHLIVPADRDFPDIEFHGWGNASIRIQATPDDEVAEVWGEVTGLLPLMLGLLVAICLLVYAGFWFGLAPLRGLHEAFRRLETDDFTVRLPTDAVPELADTQRRFNHLVDVLARHNAERAALMRRLVTMQEDERRSIARELHDEMGPHLFGLRSRLSTLAWSAEAGDTATMPERVRAMQHGLEHLQQQVRRLLKQLRPPVLDDLGLAQALDGMVADWQRRHPEVDWVLARCDLTEMPDDAVQVTVYRAVQECLTNVARHAAATRAAVRLWIEAGARLRLDVTDDGAGRPDRLVPGMGLSGLRERVVALNGAMMLEAGDQGEGLRVSVTLPLTAFAPAD</sequence>
<keyword evidence="7" id="KW-0812">Transmembrane</keyword>
<dbReference type="Pfam" id="PF02518">
    <property type="entry name" value="HATPase_c"/>
    <property type="match status" value="1"/>
</dbReference>